<name>A0A2H6LNV0_9NOSO</name>
<evidence type="ECO:0000313" key="1">
    <source>
        <dbReference type="EMBL" id="GBE94826.1"/>
    </source>
</evidence>
<dbReference type="InterPro" id="IPR032025">
    <property type="entry name" value="DUF5063"/>
</dbReference>
<evidence type="ECO:0000313" key="2">
    <source>
        <dbReference type="Proteomes" id="UP000236527"/>
    </source>
</evidence>
<comment type="caution">
    <text evidence="1">The sequence shown here is derived from an EMBL/GenBank/DDBJ whole genome shotgun (WGS) entry which is preliminary data.</text>
</comment>
<proteinExistence type="predicted"/>
<protein>
    <recommendedName>
        <fullName evidence="3">DUF5063 domain-containing protein</fullName>
    </recommendedName>
</protein>
<organism evidence="1 2">
    <name type="scientific">Nostoc cycadae WK-1</name>
    <dbReference type="NCBI Taxonomy" id="1861711"/>
    <lineage>
        <taxon>Bacteria</taxon>
        <taxon>Bacillati</taxon>
        <taxon>Cyanobacteriota</taxon>
        <taxon>Cyanophyceae</taxon>
        <taxon>Nostocales</taxon>
        <taxon>Nostocaceae</taxon>
        <taxon>Nostoc</taxon>
    </lineage>
</organism>
<gene>
    <name evidence="1" type="ORF">NCWK1_4607</name>
</gene>
<dbReference type="AlphaFoldDB" id="A0A2H6LNV0"/>
<sequence length="165" mass="19735">MELSNLDTETKIKRFSKTVRKYCDWAETSSSNPEQDMITARKLLAELHLGIIDFLEIDLSDINYDKEVENIRSSYKSSSIYKRFQILPINNYWDVFEPLNIEDNQPIVNSFIDDLNDIYQDLKRGLILYEQSYFREAVWEWRFHFEIHWGAHLVGAQRAIHNYFS</sequence>
<dbReference type="RefSeq" id="WP_103126431.1">
    <property type="nucleotide sequence ID" value="NZ_DF978439.1"/>
</dbReference>
<dbReference type="InterPro" id="IPR038312">
    <property type="entry name" value="DUF5063_sf"/>
</dbReference>
<dbReference type="Pfam" id="PF16702">
    <property type="entry name" value="DUF5063"/>
    <property type="match status" value="1"/>
</dbReference>
<keyword evidence="2" id="KW-1185">Reference proteome</keyword>
<evidence type="ECO:0008006" key="3">
    <source>
        <dbReference type="Google" id="ProtNLM"/>
    </source>
</evidence>
<dbReference type="EMBL" id="BDGE01000090">
    <property type="protein sequence ID" value="GBE94826.1"/>
    <property type="molecule type" value="Genomic_DNA"/>
</dbReference>
<dbReference type="Gene3D" id="1.20.120.1550">
    <property type="entry name" value="Protein of unknown function DUF5063"/>
    <property type="match status" value="1"/>
</dbReference>
<reference evidence="2" key="1">
    <citation type="journal article" date="2018" name="Genome Announc.">
        <title>Draft Genome Sequence of the Nitrogen-Fixing and Hormogonia-Inducing Cyanobacterium Nostoc cycadae Strain WK-1, Isolated from the Coralloid Roots of Cycas revoluta.</title>
        <authorList>
            <person name="Kanesaki Y."/>
            <person name="Hirose M."/>
            <person name="Hirose Y."/>
            <person name="Fujisawa T."/>
            <person name="Nakamura Y."/>
            <person name="Watanabe S."/>
            <person name="Matsunaga S."/>
            <person name="Uchida H."/>
            <person name="Murakami A."/>
        </authorList>
    </citation>
    <scope>NUCLEOTIDE SEQUENCE [LARGE SCALE GENOMIC DNA]</scope>
    <source>
        <strain evidence="2">WK-1</strain>
    </source>
</reference>
<dbReference type="Proteomes" id="UP000236527">
    <property type="component" value="Unassembled WGS sequence"/>
</dbReference>
<accession>A0A2H6LNV0</accession>